<dbReference type="EC" id="2.7.1.6" evidence="3"/>
<dbReference type="InterPro" id="IPR036554">
    <property type="entry name" value="GHMP_kinase_C_sf"/>
</dbReference>
<dbReference type="PROSITE" id="PS00627">
    <property type="entry name" value="GHMP_KINASES_ATP"/>
    <property type="match status" value="1"/>
</dbReference>
<keyword evidence="7 16" id="KW-0418">Kinase</keyword>
<dbReference type="EMBL" id="LATX01001986">
    <property type="protein sequence ID" value="KTB35727.1"/>
    <property type="molecule type" value="Genomic_DNA"/>
</dbReference>
<comment type="caution">
    <text evidence="16">The sequence shown here is derived from an EMBL/GenBank/DDBJ whole genome shotgun (WGS) entry which is preliminary data.</text>
</comment>
<dbReference type="PANTHER" id="PTHR10457:SF7">
    <property type="entry name" value="GALACTOKINASE-RELATED"/>
    <property type="match status" value="1"/>
</dbReference>
<dbReference type="InterPro" id="IPR006203">
    <property type="entry name" value="GHMP_knse_ATP-bd_CS"/>
</dbReference>
<dbReference type="Pfam" id="PF00288">
    <property type="entry name" value="GHMP_kinases_N"/>
    <property type="match status" value="1"/>
</dbReference>
<feature type="domain" description="Galactokinase N-terminal" evidence="15">
    <location>
        <begin position="35"/>
        <end position="84"/>
    </location>
</feature>
<feature type="domain" description="GHMP kinase N-terminal" evidence="13">
    <location>
        <begin position="161"/>
        <end position="238"/>
    </location>
</feature>
<accession>A0A0W0FHA2</accession>
<dbReference type="InterPro" id="IPR019741">
    <property type="entry name" value="Galactokinase_CS"/>
</dbReference>
<keyword evidence="6" id="KW-0547">Nucleotide-binding</keyword>
<dbReference type="PROSITE" id="PS00106">
    <property type="entry name" value="GALACTOKINASE"/>
    <property type="match status" value="1"/>
</dbReference>
<evidence type="ECO:0000256" key="12">
    <source>
        <dbReference type="ARBA" id="ARBA00049538"/>
    </source>
</evidence>
<evidence type="ECO:0000259" key="13">
    <source>
        <dbReference type="Pfam" id="PF00288"/>
    </source>
</evidence>
<keyword evidence="8" id="KW-0067">ATP-binding</keyword>
<evidence type="ECO:0000256" key="5">
    <source>
        <dbReference type="ARBA" id="ARBA00022679"/>
    </source>
</evidence>
<dbReference type="Proteomes" id="UP000054988">
    <property type="component" value="Unassembled WGS sequence"/>
</dbReference>
<name>A0A0W0FHA2_MONRR</name>
<evidence type="ECO:0000259" key="15">
    <source>
        <dbReference type="Pfam" id="PF10509"/>
    </source>
</evidence>
<dbReference type="InterPro" id="IPR006206">
    <property type="entry name" value="Mevalonate/galactokinase"/>
</dbReference>
<comment type="similarity">
    <text evidence="2">Belongs to the GHMP kinase family. GalK subfamily.</text>
</comment>
<evidence type="ECO:0000256" key="6">
    <source>
        <dbReference type="ARBA" id="ARBA00022741"/>
    </source>
</evidence>
<dbReference type="PIRSF" id="PIRSF000530">
    <property type="entry name" value="Galactokinase"/>
    <property type="match status" value="1"/>
</dbReference>
<dbReference type="Gene3D" id="1.20.1440.340">
    <property type="match status" value="1"/>
</dbReference>
<dbReference type="Pfam" id="PF08544">
    <property type="entry name" value="GHMP_kinases_C"/>
    <property type="match status" value="1"/>
</dbReference>
<dbReference type="InterPro" id="IPR020568">
    <property type="entry name" value="Ribosomal_Su5_D2-typ_SF"/>
</dbReference>
<evidence type="ECO:0000256" key="4">
    <source>
        <dbReference type="ARBA" id="ARBA00019487"/>
    </source>
</evidence>
<evidence type="ECO:0000256" key="3">
    <source>
        <dbReference type="ARBA" id="ARBA00012315"/>
    </source>
</evidence>
<evidence type="ECO:0000256" key="10">
    <source>
        <dbReference type="ARBA" id="ARBA00023277"/>
    </source>
</evidence>
<dbReference type="GO" id="GO:0004335">
    <property type="term" value="F:galactokinase activity"/>
    <property type="evidence" value="ECO:0007669"/>
    <property type="project" value="UniProtKB-EC"/>
</dbReference>
<dbReference type="NCBIfam" id="TIGR00131">
    <property type="entry name" value="gal_kin"/>
    <property type="match status" value="1"/>
</dbReference>
<dbReference type="eggNOG" id="KOG0631">
    <property type="taxonomic scope" value="Eukaryota"/>
</dbReference>
<keyword evidence="9" id="KW-0299">Galactose metabolism</keyword>
<dbReference type="UniPathway" id="UPA00214"/>
<gene>
    <name evidence="16" type="ORF">WG66_11892</name>
</gene>
<comment type="pathway">
    <text evidence="1">Carbohydrate metabolism; galactose metabolism.</text>
</comment>
<dbReference type="AlphaFoldDB" id="A0A0W0FHA2"/>
<dbReference type="GO" id="GO:0005524">
    <property type="term" value="F:ATP binding"/>
    <property type="evidence" value="ECO:0007669"/>
    <property type="project" value="UniProtKB-KW"/>
</dbReference>
<evidence type="ECO:0000256" key="2">
    <source>
        <dbReference type="ARBA" id="ARBA00006566"/>
    </source>
</evidence>
<evidence type="ECO:0000313" key="16">
    <source>
        <dbReference type="EMBL" id="KTB35727.1"/>
    </source>
</evidence>
<dbReference type="GO" id="GO:0005829">
    <property type="term" value="C:cytosol"/>
    <property type="evidence" value="ECO:0007669"/>
    <property type="project" value="TreeGrafter"/>
</dbReference>
<feature type="domain" description="GHMP kinase C-terminal" evidence="14">
    <location>
        <begin position="428"/>
        <end position="499"/>
    </location>
</feature>
<evidence type="ECO:0000256" key="9">
    <source>
        <dbReference type="ARBA" id="ARBA00023144"/>
    </source>
</evidence>
<dbReference type="PRINTS" id="PR00959">
    <property type="entry name" value="MEVGALKINASE"/>
</dbReference>
<evidence type="ECO:0000256" key="7">
    <source>
        <dbReference type="ARBA" id="ARBA00022777"/>
    </source>
</evidence>
<dbReference type="InterPro" id="IPR000705">
    <property type="entry name" value="Galactokinase"/>
</dbReference>
<dbReference type="InterPro" id="IPR019539">
    <property type="entry name" value="GalKase_N"/>
</dbReference>
<dbReference type="InterPro" id="IPR013750">
    <property type="entry name" value="GHMP_kinase_C_dom"/>
</dbReference>
<reference evidence="16 17" key="1">
    <citation type="submission" date="2015-12" db="EMBL/GenBank/DDBJ databases">
        <title>Draft genome sequence of Moniliophthora roreri, the causal agent of frosty pod rot of cacao.</title>
        <authorList>
            <person name="Aime M.C."/>
            <person name="Diaz-Valderrama J.R."/>
            <person name="Kijpornyongpan T."/>
            <person name="Phillips-Mora W."/>
        </authorList>
    </citation>
    <scope>NUCLEOTIDE SEQUENCE [LARGE SCALE GENOMIC DNA]</scope>
    <source>
        <strain evidence="16 17">MCA 2952</strain>
    </source>
</reference>
<keyword evidence="10" id="KW-0119">Carbohydrate metabolism</keyword>
<dbReference type="SUPFAM" id="SSF55060">
    <property type="entry name" value="GHMP Kinase, C-terminal domain"/>
    <property type="match status" value="1"/>
</dbReference>
<dbReference type="Pfam" id="PF10509">
    <property type="entry name" value="GalKase_gal_bdg"/>
    <property type="match status" value="1"/>
</dbReference>
<proteinExistence type="inferred from homology"/>
<dbReference type="InterPro" id="IPR014721">
    <property type="entry name" value="Ribsml_uS5_D2-typ_fold_subgr"/>
</dbReference>
<comment type="catalytic activity">
    <reaction evidence="12">
        <text>alpha-D-galactose + ATP = alpha-D-galactose 1-phosphate + ADP + H(+)</text>
        <dbReference type="Rhea" id="RHEA:13553"/>
        <dbReference type="ChEBI" id="CHEBI:15378"/>
        <dbReference type="ChEBI" id="CHEBI:28061"/>
        <dbReference type="ChEBI" id="CHEBI:30616"/>
        <dbReference type="ChEBI" id="CHEBI:58336"/>
        <dbReference type="ChEBI" id="CHEBI:456216"/>
        <dbReference type="EC" id="2.7.1.6"/>
    </reaction>
    <physiologicalReaction direction="left-to-right" evidence="12">
        <dbReference type="Rhea" id="RHEA:13554"/>
    </physiologicalReaction>
</comment>
<evidence type="ECO:0000256" key="1">
    <source>
        <dbReference type="ARBA" id="ARBA00004947"/>
    </source>
</evidence>
<dbReference type="Gene3D" id="3.30.230.10">
    <property type="match status" value="1"/>
</dbReference>
<evidence type="ECO:0000313" key="17">
    <source>
        <dbReference type="Proteomes" id="UP000054988"/>
    </source>
</evidence>
<dbReference type="InterPro" id="IPR006204">
    <property type="entry name" value="GHMP_kinase_N_dom"/>
</dbReference>
<dbReference type="PRINTS" id="PR00473">
    <property type="entry name" value="GALCTOKINASE"/>
</dbReference>
<sequence>MSATELVPIYTSLNDVFQNLGTTLNHAQRWNDLAENFAKKFGRKPEWIVRAPGRVNLIGEHIDYCLFCVLPAAIEQDILIACAPRKLEMHEPGHVVAENAHAKYTRQTFAPSQQRRGSVTEGQVHIEEWHLDINKKELRWESYVKAGYYGVLNAYFSGGAGENLPIPVDLLVTGTVPAGSGLSSSAAMVVASTLTFLAVNGKLSPDQKVTKGQLVSLAVANEYRVGVNSGGMDQAASVISIPSSALYISFFPSLAASPVPIPPGAVFVCANSLVVSDKAVTAKRNYNLRVIETLAAARVLAKHLGVMVDEKEKIQLREVLGRWVGEDKAVGALGEDKLLGSLEKISGKLDVLKPAKQEQGQLGVTLEEMIEKTGLSKEAFEEIYLSWVEVEATHFQLYKRAKHVFSEALRVLQFRQACLSSSTGDVIRQLGKLMNESQASCNDLYECSCPELNQLTHLARDAGAFGSRLTGAGWGGCTVSLVAEDDVDAFIKRVAEAYPPYKGLSGDALKEVIFATKPSSGACVFRFEP</sequence>
<dbReference type="PANTHER" id="PTHR10457">
    <property type="entry name" value="MEVALONATE KINASE/GALACTOKINASE"/>
    <property type="match status" value="1"/>
</dbReference>
<organism evidence="16 17">
    <name type="scientific">Moniliophthora roreri</name>
    <name type="common">Frosty pod rot fungus</name>
    <name type="synonym">Monilia roreri</name>
    <dbReference type="NCBI Taxonomy" id="221103"/>
    <lineage>
        <taxon>Eukaryota</taxon>
        <taxon>Fungi</taxon>
        <taxon>Dikarya</taxon>
        <taxon>Basidiomycota</taxon>
        <taxon>Agaricomycotina</taxon>
        <taxon>Agaricomycetes</taxon>
        <taxon>Agaricomycetidae</taxon>
        <taxon>Agaricales</taxon>
        <taxon>Marasmiineae</taxon>
        <taxon>Marasmiaceae</taxon>
        <taxon>Moniliophthora</taxon>
    </lineage>
</organism>
<dbReference type="GO" id="GO:0006012">
    <property type="term" value="P:galactose metabolic process"/>
    <property type="evidence" value="ECO:0007669"/>
    <property type="project" value="UniProtKB-UniPathway"/>
</dbReference>
<dbReference type="FunFam" id="1.20.1440.340:FF:000003">
    <property type="entry name" value="GAL1p Galactokinase"/>
    <property type="match status" value="1"/>
</dbReference>
<evidence type="ECO:0000256" key="11">
    <source>
        <dbReference type="ARBA" id="ARBA00029590"/>
    </source>
</evidence>
<dbReference type="Gene3D" id="3.30.70.3170">
    <property type="match status" value="1"/>
</dbReference>
<dbReference type="SUPFAM" id="SSF54211">
    <property type="entry name" value="Ribosomal protein S5 domain 2-like"/>
    <property type="match status" value="1"/>
</dbReference>
<evidence type="ECO:0000256" key="8">
    <source>
        <dbReference type="ARBA" id="ARBA00022840"/>
    </source>
</evidence>
<protein>
    <recommendedName>
        <fullName evidence="4">Galactokinase</fullName>
        <ecNumber evidence="3">2.7.1.6</ecNumber>
    </recommendedName>
    <alternativeName>
        <fullName evidence="11">Galactose kinase</fullName>
    </alternativeName>
</protein>
<keyword evidence="5" id="KW-0808">Transferase</keyword>
<evidence type="ECO:0000259" key="14">
    <source>
        <dbReference type="Pfam" id="PF08544"/>
    </source>
</evidence>